<evidence type="ECO:0000313" key="5">
    <source>
        <dbReference type="EMBL" id="CUM62378.1"/>
    </source>
</evidence>
<feature type="domain" description="Tyr recombinase" evidence="4">
    <location>
        <begin position="7"/>
        <end position="190"/>
    </location>
</feature>
<organism evidence="5">
    <name type="scientific">Planktothrix agardhii</name>
    <name type="common">Oscillatoria agardhii</name>
    <dbReference type="NCBI Taxonomy" id="1160"/>
    <lineage>
        <taxon>Bacteria</taxon>
        <taxon>Bacillati</taxon>
        <taxon>Cyanobacteriota</taxon>
        <taxon>Cyanophyceae</taxon>
        <taxon>Oscillatoriophycideae</taxon>
        <taxon>Oscillatoriales</taxon>
        <taxon>Microcoleaceae</taxon>
        <taxon>Planktothrix</taxon>
    </lineage>
</organism>
<dbReference type="Pfam" id="PF00589">
    <property type="entry name" value="Phage_integrase"/>
    <property type="match status" value="1"/>
</dbReference>
<name>A0A1J1JLP9_PLAAG</name>
<evidence type="ECO:0000259" key="4">
    <source>
        <dbReference type="PROSITE" id="PS51898"/>
    </source>
</evidence>
<dbReference type="InterPro" id="IPR050090">
    <property type="entry name" value="Tyrosine_recombinase_XerCD"/>
</dbReference>
<sequence length="228" mass="25674">MKVNRHGKAKILTHAEIQTLFNDGLNNLRDRVIFAVCLFTAARINEACTLHTLDVYDRRGNVRVELTFRKSNTKGKLATRTIPVIDELRGYLEKYRPEAGRKWLFPGGVFRDNPATHLNPRSASRVLKKAFDRVEIDGASTHSMRRTALTLMSNAGIPLRTIQEVSGHRNLEQLQQYLEVQPEQVRGAVSILSMLSPIDDTPVNIPVNVHNLTLEPLPSNDNSPSVDF</sequence>
<protein>
    <submittedName>
        <fullName evidence="5">Integrase family protein</fullName>
    </submittedName>
</protein>
<dbReference type="GO" id="GO:0003677">
    <property type="term" value="F:DNA binding"/>
    <property type="evidence" value="ECO:0007669"/>
    <property type="project" value="UniProtKB-KW"/>
</dbReference>
<dbReference type="InterPro" id="IPR002104">
    <property type="entry name" value="Integrase_catalytic"/>
</dbReference>
<dbReference type="Gene3D" id="1.10.443.10">
    <property type="entry name" value="Intergrase catalytic core"/>
    <property type="match status" value="1"/>
</dbReference>
<reference evidence="5" key="1">
    <citation type="submission" date="2015-09" db="EMBL/GenBank/DDBJ databases">
        <authorList>
            <person name="Jackson K.R."/>
            <person name="Lunt B.L."/>
            <person name="Fisher J.N.B."/>
            <person name="Gardner A.V."/>
            <person name="Bailey M.E."/>
            <person name="Deus L.M."/>
            <person name="Earl A.S."/>
            <person name="Gibby P.D."/>
            <person name="Hartmann K.A."/>
            <person name="Liu J.E."/>
            <person name="Manci A.M."/>
            <person name="Nielsen D.A."/>
            <person name="Solomon M.B."/>
            <person name="Breakwell D.P."/>
            <person name="Burnett S.H."/>
            <person name="Grose J.H."/>
        </authorList>
    </citation>
    <scope>NUCLEOTIDE SEQUENCE</scope>
    <source>
        <strain evidence="5">7805</strain>
    </source>
</reference>
<keyword evidence="2" id="KW-0238">DNA-binding</keyword>
<dbReference type="InterPro" id="IPR011010">
    <property type="entry name" value="DNA_brk_join_enz"/>
</dbReference>
<dbReference type="PROSITE" id="PS51898">
    <property type="entry name" value="TYR_RECOMBINASE"/>
    <property type="match status" value="1"/>
</dbReference>
<comment type="similarity">
    <text evidence="1">Belongs to the 'phage' integrase family.</text>
</comment>
<proteinExistence type="inferred from homology"/>
<dbReference type="GO" id="GO:0006310">
    <property type="term" value="P:DNA recombination"/>
    <property type="evidence" value="ECO:0007669"/>
    <property type="project" value="UniProtKB-KW"/>
</dbReference>
<dbReference type="GO" id="GO:0015074">
    <property type="term" value="P:DNA integration"/>
    <property type="evidence" value="ECO:0007669"/>
    <property type="project" value="InterPro"/>
</dbReference>
<dbReference type="InterPro" id="IPR013762">
    <property type="entry name" value="Integrase-like_cat_sf"/>
</dbReference>
<dbReference type="AlphaFoldDB" id="A0A1J1JLP9"/>
<dbReference type="PANTHER" id="PTHR30349">
    <property type="entry name" value="PHAGE INTEGRASE-RELATED"/>
    <property type="match status" value="1"/>
</dbReference>
<dbReference type="CDD" id="cd00397">
    <property type="entry name" value="DNA_BRE_C"/>
    <property type="match status" value="1"/>
</dbReference>
<accession>A0A1J1JLP9</accession>
<dbReference type="EMBL" id="LO018305">
    <property type="protein sequence ID" value="CUM62378.1"/>
    <property type="molecule type" value="Genomic_DNA"/>
</dbReference>
<evidence type="ECO:0000256" key="3">
    <source>
        <dbReference type="ARBA" id="ARBA00023172"/>
    </source>
</evidence>
<evidence type="ECO:0000256" key="1">
    <source>
        <dbReference type="ARBA" id="ARBA00008857"/>
    </source>
</evidence>
<dbReference type="RefSeq" id="WP_235766430.1">
    <property type="nucleotide sequence ID" value="NZ_LR882951.1"/>
</dbReference>
<dbReference type="SUPFAM" id="SSF56349">
    <property type="entry name" value="DNA breaking-rejoining enzymes"/>
    <property type="match status" value="1"/>
</dbReference>
<keyword evidence="3" id="KW-0233">DNA recombination</keyword>
<evidence type="ECO:0000256" key="2">
    <source>
        <dbReference type="ARBA" id="ARBA00023125"/>
    </source>
</evidence>
<dbReference type="PANTHER" id="PTHR30349:SF41">
    <property type="entry name" value="INTEGRASE_RECOMBINASE PROTEIN MJ0367-RELATED"/>
    <property type="match status" value="1"/>
</dbReference>
<gene>
    <name evidence="5" type="ORF">PLAM_mp0083</name>
</gene>